<accession>A0A9D3UPB2</accession>
<dbReference type="CDD" id="cd14066">
    <property type="entry name" value="STKc_IRAK"/>
    <property type="match status" value="1"/>
</dbReference>
<evidence type="ECO:0000259" key="25">
    <source>
        <dbReference type="PROSITE" id="PS50011"/>
    </source>
</evidence>
<dbReference type="FunFam" id="3.80.10.10:FF:000233">
    <property type="entry name" value="Leucine-rich repeat receptor-like protein kinase TDR"/>
    <property type="match status" value="1"/>
</dbReference>
<sequence length="1407" mass="155763">MVQLMSSGKRVSVKLEVEESLEEELASLHKKRSKLDPCLQEGNVESGKFPISPSLYNPLDEPSPLGLRLKKSPSFLDLIQMKLSQQNAEKLTAHNKKDSKGVSVSGVRDKLKASNFPAAILRIGSWEYKSRYEGDLVAKCYFAKHKLVWEVLDGGLKNKIEIQWSDIIAIKANYPDDVPGTLDVVLARQPLFFKETNPQPRKHTLWQATSDFTGGQASVHRQHFLQCPPGLLGKHFEKLIHCDPRLNFLSKQPEILLESPYFESRISGFDGLDDAGHSIELKSEEVPTIFRLQDQSSPSTVQSPSCINEQDFGVRASDNFCQGTPSPSSVREAHVIEEIRGSRAKEWDMINFPELNASMSMTDLVDHIGNCITEQMTASVESQNILEEITQYLLNDSQHTTASDEKSLMSRVNSLYCLLQKDSATEDGSSLVPMDDVAGSKLSHPMSRKDSIGDLLLNLPRIASMPKFLFNTLEDSDIKSRANKAALLAFKKSIFDPKSALTNWIDVVPVCNFSGITCNKQHHRVQEINLSGCGLGGKISPFLSNLTGLRHLKLNENHFYGAIPPELSSLRRLTMFIVMENYLTGSLPPSFFSNCTNLMVIDASVNNFTGQIPDQIGDCPDLWSLNLYNNQFTDELPASLANTSLYSLDVGYNLLSGELPSDLVRKWPYLGNLYLSYNNMTSHDNNTNLYPFFAALRNCSNLSEVGLVGMQLGGRLPTSIAHPTLRLLDLQDNHISGPIPREIGNLTNITMLSLTSNLLNGTIPEEISRLSMLEQLFLSHNFFSSRIPATLSKLNHLGLIDLSSNKFSGEIPPSLGDLGQLRSLFLNNNLLSGSIPPKLLNCRNLNMLDLSYNQLTGRIPPEIAELREIRISINLSHNHLQGLLPIELSKLENVLEMDLSSNNLSGNIFPQISSCIAVTMINFSHNNLQGQLPDSLGDLRSLQVFDVSRNNISGKIPRSLSKINLTFLNLSFNDFNGMIPSGGIFNLFTNLSFLGNPSLCGVASSRPICPHKKHWFRSRMFLVIFVIVIVVSVLLSTVCCMIGIRHIKLLVSSRNIEGSRRKSAAPKITQNFPRLTYKELSDATGGFDEHKLIGTGSYGRVYKGVLPDDTSIAVKVLHLQSGNSIKSFNRECQVLKRIRHRNLIRIITACSLPDFKALVLPYMANGSLDSRLYPHSESSFSDLTLTQRVSICSDIAEGMAYLHHHSPVRVIHCDLKPSNVLLNDDMTALVSDFGIARLVTTAGNGGGGAIDNMGTSTANILTGSVGYIAPEYGFGSNTSFRGDVYSFGVVVLEMVTRKRPTDDMFVGGLNLQKWVKNHYHGRLEKVVDSCLVSDSRDQSAEVKRMWEVAIEELTELGILCTQETPSNRPTMLDAADDLDRLKRYLSGDSTVTFASSLGISSSTLSND</sequence>
<keyword evidence="11 24" id="KW-0812">Transmembrane</keyword>
<keyword evidence="9" id="KW-0433">Leucine-rich repeat</keyword>
<dbReference type="Pfam" id="PF08263">
    <property type="entry name" value="LRRNT_2"/>
    <property type="match status" value="1"/>
</dbReference>
<comment type="catalytic activity">
    <reaction evidence="21">
        <text>L-threonyl-[protein] + ATP = O-phospho-L-threonyl-[protein] + ADP + H(+)</text>
        <dbReference type="Rhea" id="RHEA:46608"/>
        <dbReference type="Rhea" id="RHEA-COMP:11060"/>
        <dbReference type="Rhea" id="RHEA-COMP:11605"/>
        <dbReference type="ChEBI" id="CHEBI:15378"/>
        <dbReference type="ChEBI" id="CHEBI:30013"/>
        <dbReference type="ChEBI" id="CHEBI:30616"/>
        <dbReference type="ChEBI" id="CHEBI:61977"/>
        <dbReference type="ChEBI" id="CHEBI:456216"/>
        <dbReference type="EC" id="2.7.11.1"/>
    </reaction>
</comment>
<evidence type="ECO:0000256" key="15">
    <source>
        <dbReference type="ARBA" id="ARBA00022777"/>
    </source>
</evidence>
<dbReference type="FunFam" id="3.30.200.20:FF:000543">
    <property type="entry name" value="Putative leucine-rich repeat receptor-like serine/threonine-protein kinase"/>
    <property type="match status" value="1"/>
</dbReference>
<evidence type="ECO:0000256" key="19">
    <source>
        <dbReference type="ARBA" id="ARBA00023170"/>
    </source>
</evidence>
<keyword evidence="13" id="KW-0677">Repeat</keyword>
<dbReference type="InterPro" id="IPR000719">
    <property type="entry name" value="Prot_kinase_dom"/>
</dbReference>
<evidence type="ECO:0000256" key="22">
    <source>
        <dbReference type="ARBA" id="ARBA00048679"/>
    </source>
</evidence>
<dbReference type="FunFam" id="1.10.510.10:FF:000358">
    <property type="entry name" value="Putative leucine-rich repeat receptor-like serine/threonine-protein kinase"/>
    <property type="match status" value="1"/>
</dbReference>
<evidence type="ECO:0000256" key="6">
    <source>
        <dbReference type="ARBA" id="ARBA00022475"/>
    </source>
</evidence>
<keyword evidence="6" id="KW-1003">Cell membrane</keyword>
<dbReference type="OrthoDB" id="4062651at2759"/>
<feature type="binding site" evidence="23">
    <location>
        <position position="1115"/>
    </location>
    <ligand>
        <name>ATP</name>
        <dbReference type="ChEBI" id="CHEBI:30616"/>
    </ligand>
</feature>
<dbReference type="Pfam" id="PF24818">
    <property type="entry name" value="PH_TRF2_HOY1"/>
    <property type="match status" value="1"/>
</dbReference>
<dbReference type="InterPro" id="IPR032675">
    <property type="entry name" value="LRR_dom_sf"/>
</dbReference>
<evidence type="ECO:0000256" key="1">
    <source>
        <dbReference type="ARBA" id="ARBA00004162"/>
    </source>
</evidence>
<dbReference type="SUPFAM" id="SSF52058">
    <property type="entry name" value="L domain-like"/>
    <property type="match status" value="2"/>
</dbReference>
<keyword evidence="10" id="KW-0808">Transferase</keyword>
<evidence type="ECO:0000256" key="21">
    <source>
        <dbReference type="ARBA" id="ARBA00047899"/>
    </source>
</evidence>
<dbReference type="InterPro" id="IPR050647">
    <property type="entry name" value="Plant_LRR-RLKs"/>
</dbReference>
<keyword evidence="8" id="KW-0597">Phosphoprotein</keyword>
<name>A0A9D3UPB2_9ROSI</name>
<organism evidence="26 27">
    <name type="scientific">Gossypium stocksii</name>
    <dbReference type="NCBI Taxonomy" id="47602"/>
    <lineage>
        <taxon>Eukaryota</taxon>
        <taxon>Viridiplantae</taxon>
        <taxon>Streptophyta</taxon>
        <taxon>Embryophyta</taxon>
        <taxon>Tracheophyta</taxon>
        <taxon>Spermatophyta</taxon>
        <taxon>Magnoliopsida</taxon>
        <taxon>eudicotyledons</taxon>
        <taxon>Gunneridae</taxon>
        <taxon>Pentapetalae</taxon>
        <taxon>rosids</taxon>
        <taxon>malvids</taxon>
        <taxon>Malvales</taxon>
        <taxon>Malvaceae</taxon>
        <taxon>Malvoideae</taxon>
        <taxon>Gossypium</taxon>
    </lineage>
</organism>
<dbReference type="EC" id="2.7.11.1" evidence="5"/>
<dbReference type="GO" id="GO:0009791">
    <property type="term" value="P:post-embryonic development"/>
    <property type="evidence" value="ECO:0007669"/>
    <property type="project" value="UniProtKB-ARBA"/>
</dbReference>
<comment type="similarity">
    <text evidence="3">Belongs to the protein kinase superfamily. Ser/Thr protein kinase family.</text>
</comment>
<evidence type="ECO:0000256" key="13">
    <source>
        <dbReference type="ARBA" id="ARBA00022737"/>
    </source>
</evidence>
<dbReference type="InterPro" id="IPR003591">
    <property type="entry name" value="Leu-rich_rpt_typical-subtyp"/>
</dbReference>
<reference evidence="26 27" key="1">
    <citation type="journal article" date="2021" name="Plant Biotechnol. J.">
        <title>Multi-omics assisted identification of the key and species-specific regulatory components of drought-tolerant mechanisms in Gossypium stocksii.</title>
        <authorList>
            <person name="Yu D."/>
            <person name="Ke L."/>
            <person name="Zhang D."/>
            <person name="Wu Y."/>
            <person name="Sun Y."/>
            <person name="Mei J."/>
            <person name="Sun J."/>
            <person name="Sun Y."/>
        </authorList>
    </citation>
    <scope>NUCLEOTIDE SEQUENCE [LARGE SCALE GENOMIC DNA]</scope>
    <source>
        <strain evidence="27">cv. E1</strain>
        <tissue evidence="26">Leaf</tissue>
    </source>
</reference>
<dbReference type="GO" id="GO:0033612">
    <property type="term" value="F:receptor serine/threonine kinase binding"/>
    <property type="evidence" value="ECO:0007669"/>
    <property type="project" value="TreeGrafter"/>
</dbReference>
<comment type="similarity">
    <text evidence="4">Belongs to the RLP family.</text>
</comment>
<evidence type="ECO:0000256" key="10">
    <source>
        <dbReference type="ARBA" id="ARBA00022679"/>
    </source>
</evidence>
<dbReference type="InterPro" id="IPR057939">
    <property type="entry name" value="TRF2_HOY1_PH"/>
</dbReference>
<evidence type="ECO:0000256" key="24">
    <source>
        <dbReference type="SAM" id="Phobius"/>
    </source>
</evidence>
<comment type="subcellular location">
    <subcellularLocation>
        <location evidence="1">Cell membrane</location>
        <topology evidence="1">Single-pass membrane protein</topology>
    </subcellularLocation>
    <subcellularLocation>
        <location evidence="2">Membrane</location>
        <topology evidence="2">Single-pass type I membrane protein</topology>
    </subcellularLocation>
</comment>
<comment type="catalytic activity">
    <reaction evidence="22">
        <text>L-seryl-[protein] + ATP = O-phospho-L-seryl-[protein] + ADP + H(+)</text>
        <dbReference type="Rhea" id="RHEA:17989"/>
        <dbReference type="Rhea" id="RHEA-COMP:9863"/>
        <dbReference type="Rhea" id="RHEA-COMP:11604"/>
        <dbReference type="ChEBI" id="CHEBI:15378"/>
        <dbReference type="ChEBI" id="CHEBI:29999"/>
        <dbReference type="ChEBI" id="CHEBI:30616"/>
        <dbReference type="ChEBI" id="CHEBI:83421"/>
        <dbReference type="ChEBI" id="CHEBI:456216"/>
        <dbReference type="EC" id="2.7.11.1"/>
    </reaction>
</comment>
<keyword evidence="19" id="KW-0675">Receptor</keyword>
<evidence type="ECO:0000256" key="5">
    <source>
        <dbReference type="ARBA" id="ARBA00012513"/>
    </source>
</evidence>
<evidence type="ECO:0000256" key="12">
    <source>
        <dbReference type="ARBA" id="ARBA00022729"/>
    </source>
</evidence>
<evidence type="ECO:0000256" key="16">
    <source>
        <dbReference type="ARBA" id="ARBA00022840"/>
    </source>
</evidence>
<dbReference type="SMART" id="SM00369">
    <property type="entry name" value="LRR_TYP"/>
    <property type="match status" value="5"/>
</dbReference>
<dbReference type="InterPro" id="IPR001611">
    <property type="entry name" value="Leu-rich_rpt"/>
</dbReference>
<evidence type="ECO:0000256" key="9">
    <source>
        <dbReference type="ARBA" id="ARBA00022614"/>
    </source>
</evidence>
<evidence type="ECO:0000256" key="20">
    <source>
        <dbReference type="ARBA" id="ARBA00023180"/>
    </source>
</evidence>
<dbReference type="Gene3D" id="3.80.10.10">
    <property type="entry name" value="Ribonuclease Inhibitor"/>
    <property type="match status" value="2"/>
</dbReference>
<gene>
    <name evidence="26" type="ORF">J1N35_039617</name>
</gene>
<evidence type="ECO:0000256" key="18">
    <source>
        <dbReference type="ARBA" id="ARBA00023136"/>
    </source>
</evidence>
<evidence type="ECO:0000256" key="23">
    <source>
        <dbReference type="PROSITE-ProRule" id="PRU10141"/>
    </source>
</evidence>
<feature type="domain" description="Protein kinase" evidence="25">
    <location>
        <begin position="1087"/>
        <end position="1385"/>
    </location>
</feature>
<evidence type="ECO:0000256" key="2">
    <source>
        <dbReference type="ARBA" id="ARBA00004479"/>
    </source>
</evidence>
<proteinExistence type="inferred from homology"/>
<keyword evidence="17 24" id="KW-1133">Transmembrane helix</keyword>
<dbReference type="PROSITE" id="PS50011">
    <property type="entry name" value="PROTEIN_KINASE_DOM"/>
    <property type="match status" value="1"/>
</dbReference>
<keyword evidence="20" id="KW-0325">Glycoprotein</keyword>
<dbReference type="Gene3D" id="1.10.510.10">
    <property type="entry name" value="Transferase(Phosphotransferase) domain 1"/>
    <property type="match status" value="1"/>
</dbReference>
<dbReference type="InterPro" id="IPR011009">
    <property type="entry name" value="Kinase-like_dom_sf"/>
</dbReference>
<dbReference type="GO" id="GO:0005886">
    <property type="term" value="C:plasma membrane"/>
    <property type="evidence" value="ECO:0007669"/>
    <property type="project" value="UniProtKB-SubCell"/>
</dbReference>
<dbReference type="Pfam" id="PF00069">
    <property type="entry name" value="Pkinase"/>
    <property type="match status" value="1"/>
</dbReference>
<dbReference type="SMART" id="SM00220">
    <property type="entry name" value="S_TKc"/>
    <property type="match status" value="1"/>
</dbReference>
<evidence type="ECO:0000256" key="3">
    <source>
        <dbReference type="ARBA" id="ARBA00008684"/>
    </source>
</evidence>
<evidence type="ECO:0000256" key="4">
    <source>
        <dbReference type="ARBA" id="ARBA00009592"/>
    </source>
</evidence>
<evidence type="ECO:0000256" key="14">
    <source>
        <dbReference type="ARBA" id="ARBA00022741"/>
    </source>
</evidence>
<keyword evidence="12" id="KW-0732">Signal</keyword>
<dbReference type="EMBL" id="JAIQCV010000011">
    <property type="protein sequence ID" value="KAH1048833.1"/>
    <property type="molecule type" value="Genomic_DNA"/>
</dbReference>
<dbReference type="Pfam" id="PF00560">
    <property type="entry name" value="LRR_1"/>
    <property type="match status" value="6"/>
</dbReference>
<dbReference type="GO" id="GO:0004674">
    <property type="term" value="F:protein serine/threonine kinase activity"/>
    <property type="evidence" value="ECO:0007669"/>
    <property type="project" value="UniProtKB-KW"/>
</dbReference>
<keyword evidence="15" id="KW-0418">Kinase</keyword>
<keyword evidence="18 24" id="KW-0472">Membrane</keyword>
<evidence type="ECO:0000256" key="17">
    <source>
        <dbReference type="ARBA" id="ARBA00022989"/>
    </source>
</evidence>
<dbReference type="Pfam" id="PF13855">
    <property type="entry name" value="LRR_8"/>
    <property type="match status" value="1"/>
</dbReference>
<dbReference type="PANTHER" id="PTHR48056:SF73">
    <property type="entry name" value="LRR RECEPTOR-LIKE SERINE_THREONINE-PROTEIN KINASE EFR"/>
    <property type="match status" value="1"/>
</dbReference>
<dbReference type="InterPro" id="IPR008271">
    <property type="entry name" value="Ser/Thr_kinase_AS"/>
</dbReference>
<dbReference type="GO" id="GO:0005524">
    <property type="term" value="F:ATP binding"/>
    <property type="evidence" value="ECO:0007669"/>
    <property type="project" value="UniProtKB-UniRule"/>
</dbReference>
<evidence type="ECO:0000256" key="7">
    <source>
        <dbReference type="ARBA" id="ARBA00022527"/>
    </source>
</evidence>
<dbReference type="PROSITE" id="PS00107">
    <property type="entry name" value="PROTEIN_KINASE_ATP"/>
    <property type="match status" value="1"/>
</dbReference>
<protein>
    <recommendedName>
        <fullName evidence="5">non-specific serine/threonine protein kinase</fullName>
        <ecNumber evidence="5">2.7.11.1</ecNumber>
    </recommendedName>
</protein>
<evidence type="ECO:0000313" key="27">
    <source>
        <dbReference type="Proteomes" id="UP000828251"/>
    </source>
</evidence>
<evidence type="ECO:0000256" key="8">
    <source>
        <dbReference type="ARBA" id="ARBA00022553"/>
    </source>
</evidence>
<keyword evidence="7" id="KW-0723">Serine/threonine-protein kinase</keyword>
<keyword evidence="14 23" id="KW-0547">Nucleotide-binding</keyword>
<keyword evidence="16 23" id="KW-0067">ATP-binding</keyword>
<evidence type="ECO:0000313" key="26">
    <source>
        <dbReference type="EMBL" id="KAH1048833.1"/>
    </source>
</evidence>
<dbReference type="FunFam" id="3.80.10.10:FF:000275">
    <property type="entry name" value="Leucine-rich repeat receptor-like protein kinase"/>
    <property type="match status" value="1"/>
</dbReference>
<dbReference type="InterPro" id="IPR017441">
    <property type="entry name" value="Protein_kinase_ATP_BS"/>
</dbReference>
<keyword evidence="27" id="KW-1185">Reference proteome</keyword>
<dbReference type="Proteomes" id="UP000828251">
    <property type="component" value="Unassembled WGS sequence"/>
</dbReference>
<dbReference type="PANTHER" id="PTHR48056">
    <property type="entry name" value="LRR RECEPTOR-LIKE SERINE/THREONINE-PROTEIN KINASE-RELATED"/>
    <property type="match status" value="1"/>
</dbReference>
<evidence type="ECO:0000256" key="11">
    <source>
        <dbReference type="ARBA" id="ARBA00022692"/>
    </source>
</evidence>
<dbReference type="PROSITE" id="PS00108">
    <property type="entry name" value="PROTEIN_KINASE_ST"/>
    <property type="match status" value="1"/>
</dbReference>
<comment type="caution">
    <text evidence="26">The sequence shown here is derived from an EMBL/GenBank/DDBJ whole genome shotgun (WGS) entry which is preliminary data.</text>
</comment>
<feature type="transmembrane region" description="Helical" evidence="24">
    <location>
        <begin position="1020"/>
        <end position="1044"/>
    </location>
</feature>
<dbReference type="InterPro" id="IPR013210">
    <property type="entry name" value="LRR_N_plant-typ"/>
</dbReference>
<dbReference type="SUPFAM" id="SSF56112">
    <property type="entry name" value="Protein kinase-like (PK-like)"/>
    <property type="match status" value="1"/>
</dbReference>
<dbReference type="Gene3D" id="3.30.200.20">
    <property type="entry name" value="Phosphorylase Kinase, domain 1"/>
    <property type="match status" value="1"/>
</dbReference>